<dbReference type="InterPro" id="IPR000477">
    <property type="entry name" value="RT_dom"/>
</dbReference>
<name>A0A438DH28_VITVI</name>
<dbReference type="SUPFAM" id="SSF53335">
    <property type="entry name" value="S-adenosyl-L-methionine-dependent methyltransferases"/>
    <property type="match status" value="1"/>
</dbReference>
<dbReference type="GO" id="GO:0003964">
    <property type="term" value="F:RNA-directed DNA polymerase activity"/>
    <property type="evidence" value="ECO:0007669"/>
    <property type="project" value="UniProtKB-KW"/>
</dbReference>
<keyword evidence="2" id="KW-0548">Nucleotidyltransferase</keyword>
<keyword evidence="2" id="KW-0695">RNA-directed DNA polymerase</keyword>
<dbReference type="Proteomes" id="UP000288805">
    <property type="component" value="Unassembled WGS sequence"/>
</dbReference>
<dbReference type="CDD" id="cd01650">
    <property type="entry name" value="RT_nLTR_like"/>
    <property type="match status" value="1"/>
</dbReference>
<dbReference type="AlphaFoldDB" id="A0A438DH28"/>
<dbReference type="PANTHER" id="PTHR35276">
    <property type="entry name" value="S-ADENOSYL-L-METHIONINE-DEPENDENT METHYLTRANSFERASES SUPERFAMILY PROTEIN"/>
    <property type="match status" value="1"/>
</dbReference>
<dbReference type="PROSITE" id="PS50878">
    <property type="entry name" value="RT_POL"/>
    <property type="match status" value="1"/>
</dbReference>
<dbReference type="InterPro" id="IPR029063">
    <property type="entry name" value="SAM-dependent_MTases_sf"/>
</dbReference>
<evidence type="ECO:0000259" key="1">
    <source>
        <dbReference type="PROSITE" id="PS50878"/>
    </source>
</evidence>
<accession>A0A438DH28</accession>
<sequence>MLLMRYCSHRFPIPCEKRLTNFSRRSWLAAARGNLSCSFAQNGNMDVSLSNNSTFSGMEDVLMGYIFGKEKATKVAHLVWKHVVQKGDTVVDATCGNGYDTLAMLKMVADGSGCFEMDPLLTNPPNSTGFLKDMEKRVEKRKGIMRYHRLSMITCFKDFWAHALRLALKTPGHSSSLMPEGGGADGMGNRMVIERSFGRSLGQLKGYGVTLGVWEGFQLGKGILHRPVSDHFPILLEGGGLKRGPSPFRFENMWLEEEGFKDKMKTWWGSLNFTGSSNYILDAKLRALKNILKIWNKEEFGLVEAKKGEALKQVEYWDEKEKYDVLNMEDCEARNGAREAYKSWVIKEEIFWRQKSRELWLKEGDNNTRFFHRMANAHSRRNWLSKLKVNGYWHSEENNLRNNISEAEGLEIPFLEEEVLAALTDLGKDKAPGPDGFTMAFWLYGWDVGGAEDLKDFRPISLVGSLYKLLAKVLANRIKKVMGKVISEPQNAFVEGRQILDAVLIANEVVDSRLKSNQGGVMCKLDIEKAYDHVDWKFLLAVLKQMGFGERWIKWIEWCISTVRYSVLINGSPSGFFQSSRGLRQGDHPLSPYLFVIAMEVFSCLMRRAISGGFLSGWRARGRGGEGILISHLLFADDTLVFCEESQDQLTYLSWLLMWFEACSGLKVNLEKSELIPVGRVNDIEDLALELGCKVGGLPSSYLGLPLGASFKSEVVWDCVEERFRKRLAMWKRQYISKGGRLTLIRSTLSSLPVYFMSLFLLPRKVRMRLEKIQRDFLWGGGALDQRPHLWNWRFAIEREVLWKKVISHKYGVEEGGWCTRAERGRYGVGLWKAIRKEWLGMYSSLAFRVGNGRRVRFWKDKWCGDEPLYESFPSLFAISRAKDAWVSEVWNPDGVGDGWTPLFSRALNDWEIEMMEQFMLKIQAFRVQREIEDKMVWTTSRSGAFSVKSLYSTLEPGGSAMFPYVGIWSARVPPKVAFFAWEASWGKILTLDQLQRRGYSLANRCFLCLTEAETVDHLLLHCVMTRTLWNLLFSLFGVEWVLSGTVKETLLGWHGAFVGKIRKKAWQMAPLYIFCPSFLFPRKKGTYIFILVTLSLKFMQKELVKLFTICHSRMEEVVPKSTTLRLVAFNLGYLPGGDKEVTTTSATTILALQAATRILASGGLISLVVYVGHPGGRDELETIQAFASELSVEDWVCSEFQMLNRPLAPVLIFLFKR</sequence>
<dbReference type="InterPro" id="IPR043502">
    <property type="entry name" value="DNA/RNA_pol_sf"/>
</dbReference>
<evidence type="ECO:0000313" key="3">
    <source>
        <dbReference type="Proteomes" id="UP000288805"/>
    </source>
</evidence>
<reference evidence="2 3" key="1">
    <citation type="journal article" date="2018" name="PLoS Genet.">
        <title>Population sequencing reveals clonal diversity and ancestral inbreeding in the grapevine cultivar Chardonnay.</title>
        <authorList>
            <person name="Roach M.J."/>
            <person name="Johnson D.L."/>
            <person name="Bohlmann J."/>
            <person name="van Vuuren H.J."/>
            <person name="Jones S.J."/>
            <person name="Pretorius I.S."/>
            <person name="Schmidt S.A."/>
            <person name="Borneman A.R."/>
        </authorList>
    </citation>
    <scope>NUCLEOTIDE SEQUENCE [LARGE SCALE GENOMIC DNA]</scope>
    <source>
        <strain evidence="3">cv. Chardonnay</strain>
        <tissue evidence="2">Leaf</tissue>
    </source>
</reference>
<evidence type="ECO:0000313" key="2">
    <source>
        <dbReference type="EMBL" id="RVW34760.1"/>
    </source>
</evidence>
<comment type="caution">
    <text evidence="2">The sequence shown here is derived from an EMBL/GenBank/DDBJ whole genome shotgun (WGS) entry which is preliminary data.</text>
</comment>
<dbReference type="Pfam" id="PF06962">
    <property type="entry name" value="rRNA_methylase"/>
    <property type="match status" value="1"/>
</dbReference>
<dbReference type="InterPro" id="IPR010719">
    <property type="entry name" value="MnmM_MeTrfase"/>
</dbReference>
<dbReference type="SUPFAM" id="SSF56672">
    <property type="entry name" value="DNA/RNA polymerases"/>
    <property type="match status" value="1"/>
</dbReference>
<dbReference type="EMBL" id="QGNW01001625">
    <property type="protein sequence ID" value="RVW34760.1"/>
    <property type="molecule type" value="Genomic_DNA"/>
</dbReference>
<dbReference type="PANTHER" id="PTHR35276:SF1">
    <property type="entry name" value="TRNA (MNM(5)S(2)U34)-METHYLTRANSFERASE, CHLOROPLASTIC"/>
    <property type="match status" value="1"/>
</dbReference>
<gene>
    <name evidence="2" type="primary">LIN1_327</name>
    <name evidence="2" type="ORF">CK203_101290</name>
</gene>
<dbReference type="Gene3D" id="3.40.50.150">
    <property type="entry name" value="Vaccinia Virus protein VP39"/>
    <property type="match status" value="2"/>
</dbReference>
<dbReference type="Pfam" id="PF00078">
    <property type="entry name" value="RVT_1"/>
    <property type="match status" value="1"/>
</dbReference>
<dbReference type="Pfam" id="PF13966">
    <property type="entry name" value="zf-RVT"/>
    <property type="match status" value="1"/>
</dbReference>
<organism evidence="2 3">
    <name type="scientific">Vitis vinifera</name>
    <name type="common">Grape</name>
    <dbReference type="NCBI Taxonomy" id="29760"/>
    <lineage>
        <taxon>Eukaryota</taxon>
        <taxon>Viridiplantae</taxon>
        <taxon>Streptophyta</taxon>
        <taxon>Embryophyta</taxon>
        <taxon>Tracheophyta</taxon>
        <taxon>Spermatophyta</taxon>
        <taxon>Magnoliopsida</taxon>
        <taxon>eudicotyledons</taxon>
        <taxon>Gunneridae</taxon>
        <taxon>Pentapetalae</taxon>
        <taxon>rosids</taxon>
        <taxon>Vitales</taxon>
        <taxon>Vitaceae</taxon>
        <taxon>Viteae</taxon>
        <taxon>Vitis</taxon>
    </lineage>
</organism>
<protein>
    <submittedName>
        <fullName evidence="2">LINE-1 reverse transcriptase-like</fullName>
    </submittedName>
</protein>
<dbReference type="InterPro" id="IPR026960">
    <property type="entry name" value="RVT-Znf"/>
</dbReference>
<proteinExistence type="predicted"/>
<keyword evidence="2" id="KW-0808">Transferase</keyword>
<feature type="domain" description="Reverse transcriptase" evidence="1">
    <location>
        <begin position="426"/>
        <end position="707"/>
    </location>
</feature>